<keyword evidence="5 7" id="KW-0808">Transferase</keyword>
<dbReference type="AlphaFoldDB" id="A0A076LIQ0"/>
<dbReference type="HOGENOM" id="CLU_032440_1_2_6"/>
<feature type="domain" description="Aminotransferase class I/classII large" evidence="8">
    <location>
        <begin position="27"/>
        <end position="393"/>
    </location>
</feature>
<dbReference type="InterPro" id="IPR004838">
    <property type="entry name" value="NHTrfase_class1_PyrdxlP-BS"/>
</dbReference>
<dbReference type="CDD" id="cd00609">
    <property type="entry name" value="AAT_like"/>
    <property type="match status" value="1"/>
</dbReference>
<dbReference type="InterPro" id="IPR015424">
    <property type="entry name" value="PyrdxlP-dep_Trfase"/>
</dbReference>
<dbReference type="GO" id="GO:0030170">
    <property type="term" value="F:pyridoxal phosphate binding"/>
    <property type="evidence" value="ECO:0007669"/>
    <property type="project" value="InterPro"/>
</dbReference>
<dbReference type="Gene3D" id="3.40.640.10">
    <property type="entry name" value="Type I PLP-dependent aspartate aminotransferase-like (Major domain)"/>
    <property type="match status" value="1"/>
</dbReference>
<dbReference type="GO" id="GO:0005829">
    <property type="term" value="C:cytosol"/>
    <property type="evidence" value="ECO:0007669"/>
    <property type="project" value="TreeGrafter"/>
</dbReference>
<evidence type="ECO:0000256" key="2">
    <source>
        <dbReference type="ARBA" id="ARBA00007441"/>
    </source>
</evidence>
<dbReference type="InterPro" id="IPR004839">
    <property type="entry name" value="Aminotransferase_I/II_large"/>
</dbReference>
<evidence type="ECO:0000256" key="7">
    <source>
        <dbReference type="RuleBase" id="RU000481"/>
    </source>
</evidence>
<keyword evidence="6" id="KW-0663">Pyridoxal phosphate</keyword>
<dbReference type="PANTHER" id="PTHR11879:SF37">
    <property type="entry name" value="AROMATIC-AMINO-ACID AMINOTRANSFERASE"/>
    <property type="match status" value="1"/>
</dbReference>
<name>A0A076LIQ0_9GAMM</name>
<evidence type="ECO:0000259" key="8">
    <source>
        <dbReference type="Pfam" id="PF00155"/>
    </source>
</evidence>
<accession>A0A076LIQ0</accession>
<sequence length="401" mass="44105">MFEHVDDYAGDPILSLMESYKRDARAQKVNLSIGLYYDSRGEVPMLASVATAQARLNAAAPAAPLYLPMEGMADYRSAVQSLLLGGDHPALRARRVATIQTLGGSGALKVGADFLRRYFPRAEVWVSDPTWENHVAIFEGAGFRVHRYPYFDPQTLGVCFDAMLETLAQLPPHSIVLLHPCCHNPTGSDLTPAQWDSLVSLLRRRALIPFLDIAYQGFGGGMEQDAYAIRTMAAAGLPCLVSNSFSKIFSLYGERVGGLSVMCSDEVEAGRVLGQLKATVRRNYSSPPLHGAALVATVLNDADLQRQWREEVEAMRLRIIAMRGQLASRLNLALPSRRFDYLCQQRGMFSYTGLSAQQVGDLRRRDGVYLVGSGRMCMAGLNESNLDRVATALVRVMAPQE</sequence>
<dbReference type="NCBIfam" id="NF006719">
    <property type="entry name" value="PRK09257.1"/>
    <property type="match status" value="1"/>
</dbReference>
<dbReference type="EMBL" id="CP006664">
    <property type="protein sequence ID" value="AIJ07866.1"/>
    <property type="molecule type" value="Genomic_DNA"/>
</dbReference>
<dbReference type="SUPFAM" id="SSF53383">
    <property type="entry name" value="PLP-dependent transferases"/>
    <property type="match status" value="1"/>
</dbReference>
<comment type="subunit">
    <text evidence="3">Homodimer.</text>
</comment>
<dbReference type="InterPro" id="IPR015422">
    <property type="entry name" value="PyrdxlP-dep_Trfase_small"/>
</dbReference>
<comment type="cofactor">
    <cofactor evidence="1 7">
        <name>pyridoxal 5'-phosphate</name>
        <dbReference type="ChEBI" id="CHEBI:597326"/>
    </cofactor>
</comment>
<dbReference type="PROSITE" id="PS00105">
    <property type="entry name" value="AA_TRANSFER_CLASS_1"/>
    <property type="match status" value="1"/>
</dbReference>
<evidence type="ECO:0000256" key="4">
    <source>
        <dbReference type="ARBA" id="ARBA00022576"/>
    </source>
</evidence>
<dbReference type="PANTHER" id="PTHR11879">
    <property type="entry name" value="ASPARTATE AMINOTRANSFERASE"/>
    <property type="match status" value="1"/>
</dbReference>
<proteinExistence type="inferred from homology"/>
<evidence type="ECO:0000256" key="6">
    <source>
        <dbReference type="ARBA" id="ARBA00022898"/>
    </source>
</evidence>
<dbReference type="GO" id="GO:0042802">
    <property type="term" value="F:identical protein binding"/>
    <property type="evidence" value="ECO:0007669"/>
    <property type="project" value="TreeGrafter"/>
</dbReference>
<dbReference type="GO" id="GO:0033585">
    <property type="term" value="P:L-phenylalanine biosynthetic process from chorismate via phenylpyruvate"/>
    <property type="evidence" value="ECO:0007669"/>
    <property type="project" value="TreeGrafter"/>
</dbReference>
<dbReference type="FunFam" id="3.40.640.10:FF:000015">
    <property type="entry name" value="Aspartate aminotransferase"/>
    <property type="match status" value="1"/>
</dbReference>
<evidence type="ECO:0000313" key="9">
    <source>
        <dbReference type="EMBL" id="AIJ07866.1"/>
    </source>
</evidence>
<dbReference type="Gene3D" id="3.90.1150.10">
    <property type="entry name" value="Aspartate Aminotransferase, domain 1"/>
    <property type="match status" value="1"/>
</dbReference>
<comment type="similarity">
    <text evidence="2 7">Belongs to the class-I pyridoxal-phosphate-dependent aminotransferase family.</text>
</comment>
<dbReference type="RefSeq" id="WP_034165231.1">
    <property type="nucleotide sequence ID" value="NZ_CP006664.1"/>
</dbReference>
<gene>
    <name evidence="9" type="ORF">ETEE_1413</name>
</gene>
<evidence type="ECO:0000256" key="5">
    <source>
        <dbReference type="ARBA" id="ARBA00022679"/>
    </source>
</evidence>
<reference evidence="9 10" key="1">
    <citation type="journal article" date="2012" name="PLoS ONE">
        <title>Edwardsiella comparative phylogenomics reveal the new intra/inter-species taxonomic relationships, virulence evolution and niche adaptation mechanisms.</title>
        <authorList>
            <person name="Yang M."/>
            <person name="Lv Y."/>
            <person name="Xiao J."/>
            <person name="Wu H."/>
            <person name="Zheng H."/>
            <person name="Liu Q."/>
            <person name="Zhang Y."/>
            <person name="Wang Q."/>
        </authorList>
    </citation>
    <scope>NUCLEOTIDE SEQUENCE [LARGE SCALE GENOMIC DNA]</scope>
    <source>
        <strain evidence="10">080813</strain>
    </source>
</reference>
<evidence type="ECO:0000256" key="3">
    <source>
        <dbReference type="ARBA" id="ARBA00011738"/>
    </source>
</evidence>
<evidence type="ECO:0000313" key="10">
    <source>
        <dbReference type="Proteomes" id="UP000028681"/>
    </source>
</evidence>
<keyword evidence="4 7" id="KW-0032">Aminotransferase</keyword>
<dbReference type="Pfam" id="PF00155">
    <property type="entry name" value="Aminotran_1_2"/>
    <property type="match status" value="1"/>
</dbReference>
<organism evidence="9 10">
    <name type="scientific">Edwardsiella anguillarum ET080813</name>
    <dbReference type="NCBI Taxonomy" id="667120"/>
    <lineage>
        <taxon>Bacteria</taxon>
        <taxon>Pseudomonadati</taxon>
        <taxon>Pseudomonadota</taxon>
        <taxon>Gammaproteobacteria</taxon>
        <taxon>Enterobacterales</taxon>
        <taxon>Hafniaceae</taxon>
        <taxon>Edwardsiella</taxon>
    </lineage>
</organism>
<dbReference type="EC" id="2.6.1.-" evidence="7"/>
<evidence type="ECO:0000256" key="1">
    <source>
        <dbReference type="ARBA" id="ARBA00001933"/>
    </source>
</evidence>
<dbReference type="GeneID" id="33939036"/>
<dbReference type="InterPro" id="IPR015421">
    <property type="entry name" value="PyrdxlP-dep_Trfase_major"/>
</dbReference>
<dbReference type="PRINTS" id="PR00799">
    <property type="entry name" value="TRANSAMINASE"/>
</dbReference>
<protein>
    <recommendedName>
        <fullName evidence="7">Aminotransferase</fullName>
        <ecNumber evidence="7">2.6.1.-</ecNumber>
    </recommendedName>
</protein>
<dbReference type="KEGG" id="ete:ETEE_1413"/>
<dbReference type="InterPro" id="IPR000796">
    <property type="entry name" value="Asp_trans"/>
</dbReference>
<dbReference type="Proteomes" id="UP000028681">
    <property type="component" value="Chromosome"/>
</dbReference>
<dbReference type="GO" id="GO:0004838">
    <property type="term" value="F:L-tyrosine-2-oxoglutarate transaminase activity"/>
    <property type="evidence" value="ECO:0007669"/>
    <property type="project" value="TreeGrafter"/>
</dbReference>